<sequence length="93" mass="10344">MATRSNGGKHLIKDLVRGRLYSTASIGRAYNQTQPEMYDLLCTAGLLDVDGDGFGITERGLDYSPVQHCGVFYWETSVLEILFPGDSREVIEQ</sequence>
<gene>
    <name evidence="1" type="ORF">EHSB41UT_00278</name>
</gene>
<dbReference type="AlphaFoldDB" id="A0A1X7AE57"/>
<protein>
    <submittedName>
        <fullName evidence="1">Uncharacterized protein</fullName>
    </submittedName>
</protein>
<keyword evidence="2" id="KW-1185">Reference proteome</keyword>
<proteinExistence type="predicted"/>
<evidence type="ECO:0000313" key="2">
    <source>
        <dbReference type="Proteomes" id="UP000196573"/>
    </source>
</evidence>
<dbReference type="EMBL" id="FWPT01000001">
    <property type="protein sequence ID" value="SMA33422.1"/>
    <property type="molecule type" value="Genomic_DNA"/>
</dbReference>
<organism evidence="1 2">
    <name type="scientific">Parendozoicomonas haliclonae</name>
    <dbReference type="NCBI Taxonomy" id="1960125"/>
    <lineage>
        <taxon>Bacteria</taxon>
        <taxon>Pseudomonadati</taxon>
        <taxon>Pseudomonadota</taxon>
        <taxon>Gammaproteobacteria</taxon>
        <taxon>Oceanospirillales</taxon>
        <taxon>Endozoicomonadaceae</taxon>
        <taxon>Parendozoicomonas</taxon>
    </lineage>
</organism>
<reference evidence="1 2" key="1">
    <citation type="submission" date="2017-03" db="EMBL/GenBank/DDBJ databases">
        <authorList>
            <person name="Afonso C.L."/>
            <person name="Miller P.J."/>
            <person name="Scott M.A."/>
            <person name="Spackman E."/>
            <person name="Goraichik I."/>
            <person name="Dimitrov K.M."/>
            <person name="Suarez D.L."/>
            <person name="Swayne D.E."/>
        </authorList>
    </citation>
    <scope>NUCLEOTIDE SEQUENCE [LARGE SCALE GENOMIC DNA]</scope>
    <source>
        <strain evidence="1">SB41UT1</strain>
    </source>
</reference>
<accession>A0A1X7AE57</accession>
<evidence type="ECO:0000313" key="1">
    <source>
        <dbReference type="EMBL" id="SMA33422.1"/>
    </source>
</evidence>
<dbReference type="Proteomes" id="UP000196573">
    <property type="component" value="Unassembled WGS sequence"/>
</dbReference>
<name>A0A1X7AE57_9GAMM</name>